<protein>
    <submittedName>
        <fullName evidence="4">Sigma factor</fullName>
    </submittedName>
</protein>
<keyword evidence="1" id="KW-0472">Membrane</keyword>
<dbReference type="Gene3D" id="3.55.50.30">
    <property type="match status" value="1"/>
</dbReference>
<keyword evidence="1" id="KW-1133">Transmembrane helix</keyword>
<organism evidence="4 5">
    <name type="scientific">Hoylesella buccalis DNF00853</name>
    <dbReference type="NCBI Taxonomy" id="1401074"/>
    <lineage>
        <taxon>Bacteria</taxon>
        <taxon>Pseudomonadati</taxon>
        <taxon>Bacteroidota</taxon>
        <taxon>Bacteroidia</taxon>
        <taxon>Bacteroidales</taxon>
        <taxon>Prevotellaceae</taxon>
        <taxon>Hoylesella</taxon>
    </lineage>
</organism>
<dbReference type="PANTHER" id="PTHR30273:SF2">
    <property type="entry name" value="PROTEIN FECR"/>
    <property type="match status" value="1"/>
</dbReference>
<proteinExistence type="predicted"/>
<accession>A0A096AZD0</accession>
<feature type="transmembrane region" description="Helical" evidence="1">
    <location>
        <begin position="86"/>
        <end position="107"/>
    </location>
</feature>
<gene>
    <name evidence="4" type="ORF">HMPREF2137_03450</name>
</gene>
<name>A0A096AZD0_9BACT</name>
<dbReference type="PIRSF" id="PIRSF018266">
    <property type="entry name" value="FecR"/>
    <property type="match status" value="1"/>
</dbReference>
<dbReference type="Pfam" id="PF16344">
    <property type="entry name" value="FecR_C"/>
    <property type="match status" value="1"/>
</dbReference>
<evidence type="ECO:0000256" key="1">
    <source>
        <dbReference type="SAM" id="Phobius"/>
    </source>
</evidence>
<dbReference type="InterPro" id="IPR032508">
    <property type="entry name" value="FecR_C"/>
</dbReference>
<comment type="caution">
    <text evidence="4">The sequence shown here is derived from an EMBL/GenBank/DDBJ whole genome shotgun (WGS) entry which is preliminary data.</text>
</comment>
<feature type="domain" description="Protein FecR C-terminal" evidence="3">
    <location>
        <begin position="258"/>
        <end position="327"/>
    </location>
</feature>
<feature type="domain" description="FecR protein" evidence="2">
    <location>
        <begin position="122"/>
        <end position="215"/>
    </location>
</feature>
<evidence type="ECO:0000259" key="3">
    <source>
        <dbReference type="Pfam" id="PF16344"/>
    </source>
</evidence>
<dbReference type="FunFam" id="2.60.120.1440:FF:000001">
    <property type="entry name" value="Putative anti-sigma factor"/>
    <property type="match status" value="1"/>
</dbReference>
<reference evidence="4 5" key="1">
    <citation type="submission" date="2014-07" db="EMBL/GenBank/DDBJ databases">
        <authorList>
            <person name="McCorrison J."/>
            <person name="Sanka R."/>
            <person name="Torralba M."/>
            <person name="Gillis M."/>
            <person name="Haft D.H."/>
            <person name="Methe B."/>
            <person name="Sutton G."/>
            <person name="Nelson K.E."/>
        </authorList>
    </citation>
    <scope>NUCLEOTIDE SEQUENCE [LARGE SCALE GENOMIC DNA]</scope>
    <source>
        <strain evidence="4 5">DNF00853</strain>
    </source>
</reference>
<dbReference type="InterPro" id="IPR012373">
    <property type="entry name" value="Ferrdict_sens_TM"/>
</dbReference>
<keyword evidence="1" id="KW-0812">Transmembrane</keyword>
<dbReference type="OrthoDB" id="1117107at2"/>
<dbReference type="GO" id="GO:0016989">
    <property type="term" value="F:sigma factor antagonist activity"/>
    <property type="evidence" value="ECO:0007669"/>
    <property type="project" value="TreeGrafter"/>
</dbReference>
<dbReference type="Pfam" id="PF04773">
    <property type="entry name" value="FecR"/>
    <property type="match status" value="1"/>
</dbReference>
<evidence type="ECO:0000259" key="2">
    <source>
        <dbReference type="Pfam" id="PF04773"/>
    </source>
</evidence>
<dbReference type="RefSeq" id="WP_036872097.1">
    <property type="nucleotide sequence ID" value="NZ_JRNN01000034.1"/>
</dbReference>
<dbReference type="AlphaFoldDB" id="A0A096AZD0"/>
<dbReference type="EMBL" id="JRNN01000034">
    <property type="protein sequence ID" value="KGF35927.1"/>
    <property type="molecule type" value="Genomic_DNA"/>
</dbReference>
<evidence type="ECO:0000313" key="4">
    <source>
        <dbReference type="EMBL" id="KGF35927.1"/>
    </source>
</evidence>
<dbReference type="PANTHER" id="PTHR30273">
    <property type="entry name" value="PERIPLASMIC SIGNAL SENSOR AND SIGMA FACTOR ACTIVATOR FECR-RELATED"/>
    <property type="match status" value="1"/>
</dbReference>
<sequence>MNKETAYKIIRYFADGLIPPRYRQQVMAWLMDEADREVKNEALKRVWDETDDVMNADAMSQSVLRNQALRAHHGHQEHARQIRLKVLKYAAVIFLPIALCLGTWFMASNQMASQAMLTECHVENGQTKVLLLSDGTQVRLNAGSSLFYPQRFSRLFSRRDVYLDGEAHFDVAKNSSQPFIVHVGNLKVKVLGTHFNVKAYPAEELVTTTLEQGKVKVYGDKIVMALLPNEQAVYNRISGKMTKRSVNSGNYNQWMDGKLLFDQTPLKAIIADLQRRYNVSIKTTPAVDLSQQFTMAFRADEGIDDVMKVLTKISGNLDYIHQQHTITLNVKKGGHKAGNMKK</sequence>
<dbReference type="Proteomes" id="UP000029556">
    <property type="component" value="Unassembled WGS sequence"/>
</dbReference>
<dbReference type="InterPro" id="IPR006860">
    <property type="entry name" value="FecR"/>
</dbReference>
<dbReference type="Gene3D" id="2.60.120.1440">
    <property type="match status" value="1"/>
</dbReference>
<evidence type="ECO:0000313" key="5">
    <source>
        <dbReference type="Proteomes" id="UP000029556"/>
    </source>
</evidence>